<feature type="transmembrane region" description="Helical" evidence="1">
    <location>
        <begin position="123"/>
        <end position="142"/>
    </location>
</feature>
<feature type="transmembrane region" description="Helical" evidence="1">
    <location>
        <begin position="55"/>
        <end position="75"/>
    </location>
</feature>
<organism evidence="2 3">
    <name type="scientific">Acidicapsa dinghuensis</name>
    <dbReference type="NCBI Taxonomy" id="2218256"/>
    <lineage>
        <taxon>Bacteria</taxon>
        <taxon>Pseudomonadati</taxon>
        <taxon>Acidobacteriota</taxon>
        <taxon>Terriglobia</taxon>
        <taxon>Terriglobales</taxon>
        <taxon>Acidobacteriaceae</taxon>
        <taxon>Acidicapsa</taxon>
    </lineage>
</organism>
<feature type="transmembrane region" description="Helical" evidence="1">
    <location>
        <begin position="154"/>
        <end position="173"/>
    </location>
</feature>
<keyword evidence="1" id="KW-0472">Membrane</keyword>
<sequence>MKADELREWRGVGWWNALMLLVWLVAAVTVFVPFARDTSALDAVTLHVPGNQGNWWHVLVGVPLFLAFPMLWLRLRALSAKQLPTRVGRRVLWVVIGLSLVGTVLVELPFLRHLAGTSEWQRLVVLGLGLGIALVCTAMLWVKRRSIAPMQLCIAGIETAYLANAALCLVVYAEAMGPVWSRLGWLVTMGTVWPMALDLVTIFTQSFRAES</sequence>
<feature type="transmembrane region" description="Helical" evidence="1">
    <location>
        <begin position="185"/>
        <end position="204"/>
    </location>
</feature>
<reference evidence="3" key="1">
    <citation type="journal article" date="2019" name="Int. J. Syst. Evol. Microbiol.">
        <title>The Global Catalogue of Microorganisms (GCM) 10K type strain sequencing project: providing services to taxonomists for standard genome sequencing and annotation.</title>
        <authorList>
            <consortium name="The Broad Institute Genomics Platform"/>
            <consortium name="The Broad Institute Genome Sequencing Center for Infectious Disease"/>
            <person name="Wu L."/>
            <person name="Ma J."/>
        </authorList>
    </citation>
    <scope>NUCLEOTIDE SEQUENCE [LARGE SCALE GENOMIC DNA]</scope>
    <source>
        <strain evidence="3">JCM 4087</strain>
    </source>
</reference>
<accession>A0ABW1E9Z8</accession>
<feature type="transmembrane region" description="Helical" evidence="1">
    <location>
        <begin position="91"/>
        <end position="111"/>
    </location>
</feature>
<dbReference type="Proteomes" id="UP001596091">
    <property type="component" value="Unassembled WGS sequence"/>
</dbReference>
<evidence type="ECO:0000313" key="2">
    <source>
        <dbReference type="EMBL" id="MFC5860769.1"/>
    </source>
</evidence>
<dbReference type="EMBL" id="JBHSPH010000001">
    <property type="protein sequence ID" value="MFC5860769.1"/>
    <property type="molecule type" value="Genomic_DNA"/>
</dbReference>
<keyword evidence="1" id="KW-0812">Transmembrane</keyword>
<evidence type="ECO:0000313" key="3">
    <source>
        <dbReference type="Proteomes" id="UP001596091"/>
    </source>
</evidence>
<keyword evidence="3" id="KW-1185">Reference proteome</keyword>
<keyword evidence="1" id="KW-1133">Transmembrane helix</keyword>
<evidence type="ECO:0008006" key="4">
    <source>
        <dbReference type="Google" id="ProtNLM"/>
    </source>
</evidence>
<gene>
    <name evidence="2" type="ORF">ACFPT7_00525</name>
</gene>
<protein>
    <recommendedName>
        <fullName evidence="4">DUF2306 domain-containing protein</fullName>
    </recommendedName>
</protein>
<comment type="caution">
    <text evidence="2">The sequence shown here is derived from an EMBL/GenBank/DDBJ whole genome shotgun (WGS) entry which is preliminary data.</text>
</comment>
<proteinExistence type="predicted"/>
<feature type="transmembrane region" description="Helical" evidence="1">
    <location>
        <begin position="12"/>
        <end position="35"/>
    </location>
</feature>
<dbReference type="RefSeq" id="WP_263335162.1">
    <property type="nucleotide sequence ID" value="NZ_JAGSYH010000002.1"/>
</dbReference>
<evidence type="ECO:0000256" key="1">
    <source>
        <dbReference type="SAM" id="Phobius"/>
    </source>
</evidence>
<name>A0ABW1E9Z8_9BACT</name>